<evidence type="ECO:0000256" key="8">
    <source>
        <dbReference type="ARBA" id="ARBA00022842"/>
    </source>
</evidence>
<keyword evidence="8" id="KW-0460">Magnesium</keyword>
<protein>
    <recommendedName>
        <fullName evidence="9">Selenoprotein O</fullName>
    </recommendedName>
</protein>
<evidence type="ECO:0000313" key="11">
    <source>
        <dbReference type="EMBL" id="WFD34225.1"/>
    </source>
</evidence>
<evidence type="ECO:0000256" key="10">
    <source>
        <dbReference type="SAM" id="MobiDB-lite"/>
    </source>
</evidence>
<dbReference type="InterPro" id="IPR003846">
    <property type="entry name" value="SelO"/>
</dbReference>
<dbReference type="PANTHER" id="PTHR32057">
    <property type="entry name" value="PROTEIN ADENYLYLTRANSFERASE SELO, MITOCHONDRIAL"/>
    <property type="match status" value="1"/>
</dbReference>
<keyword evidence="3" id="KW-0808">Transferase</keyword>
<evidence type="ECO:0000256" key="2">
    <source>
        <dbReference type="ARBA" id="ARBA00009747"/>
    </source>
</evidence>
<gene>
    <name evidence="11" type="ORF">MCUN1_001062</name>
</gene>
<dbReference type="AlphaFoldDB" id="A0AAF0EQ07"/>
<dbReference type="PANTHER" id="PTHR32057:SF14">
    <property type="entry name" value="PROTEIN ADENYLYLTRANSFERASE SELO, MITOCHONDRIAL"/>
    <property type="match status" value="1"/>
</dbReference>
<dbReference type="Proteomes" id="UP001219933">
    <property type="component" value="Chromosome 2"/>
</dbReference>
<evidence type="ECO:0000256" key="1">
    <source>
        <dbReference type="ARBA" id="ARBA00001946"/>
    </source>
</evidence>
<accession>A0AAF0EQ07</accession>
<dbReference type="GO" id="GO:0005739">
    <property type="term" value="C:mitochondrion"/>
    <property type="evidence" value="ECO:0007669"/>
    <property type="project" value="TreeGrafter"/>
</dbReference>
<dbReference type="Pfam" id="PF02696">
    <property type="entry name" value="SelO"/>
    <property type="match status" value="1"/>
</dbReference>
<evidence type="ECO:0000313" key="12">
    <source>
        <dbReference type="Proteomes" id="UP001219933"/>
    </source>
</evidence>
<keyword evidence="6" id="KW-0547">Nucleotide-binding</keyword>
<evidence type="ECO:0000256" key="5">
    <source>
        <dbReference type="ARBA" id="ARBA00022723"/>
    </source>
</evidence>
<dbReference type="GO" id="GO:0046872">
    <property type="term" value="F:metal ion binding"/>
    <property type="evidence" value="ECO:0007669"/>
    <property type="project" value="UniProtKB-KW"/>
</dbReference>
<keyword evidence="5" id="KW-0479">Metal-binding</keyword>
<keyword evidence="4" id="KW-0548">Nucleotidyltransferase</keyword>
<organism evidence="11 12">
    <name type="scientific">Malassezia cuniculi</name>
    <dbReference type="NCBI Taxonomy" id="948313"/>
    <lineage>
        <taxon>Eukaryota</taxon>
        <taxon>Fungi</taxon>
        <taxon>Dikarya</taxon>
        <taxon>Basidiomycota</taxon>
        <taxon>Ustilaginomycotina</taxon>
        <taxon>Malasseziomycetes</taxon>
        <taxon>Malasseziales</taxon>
        <taxon>Malasseziaceae</taxon>
        <taxon>Malassezia</taxon>
    </lineage>
</organism>
<evidence type="ECO:0000256" key="4">
    <source>
        <dbReference type="ARBA" id="ARBA00022695"/>
    </source>
</evidence>
<comment type="cofactor">
    <cofactor evidence="1">
        <name>Mg(2+)</name>
        <dbReference type="ChEBI" id="CHEBI:18420"/>
    </cofactor>
</comment>
<dbReference type="EMBL" id="CP119878">
    <property type="protein sequence ID" value="WFD34225.1"/>
    <property type="molecule type" value="Genomic_DNA"/>
</dbReference>
<evidence type="ECO:0000256" key="7">
    <source>
        <dbReference type="ARBA" id="ARBA00022840"/>
    </source>
</evidence>
<comment type="similarity">
    <text evidence="2">Belongs to the SELO family.</text>
</comment>
<sequence length="543" mass="60463">MSHSQIELLQEEPTHHFHPLVSSGPKTDAQGAPDYLNDNGDSADARRAFSDWASGRAVRVEVQGKPEGTGTSFVHSENAVKAQKVTSPGYGPWALRYGGHQFGGWADQLGDGRTVSLVETINPTNGQRVEVQLKGAGRTPYSRFGDGLATLKSSVREFLAPEYMAALGIPTSRSLCVTALPDVSVEREEMNTAAVNMRIAQSWLRIGNFEIHARHKEWESLRILGEYVSKHIFGWSEVVTDQGDAHRPPWAARLVQRVAESNAVTVARWQAYGFMHGVMNTDNIALTGETIDYGPYGFMDLFDEDCICNHSDYTGRYSYRMQPTMTLFAIDKLIDALAPVIGYEIINDQAPSPGVLQSATRSDIAEWTDAADAKREPIALSLQRTMLGEWETVWAARLGLLKADKELIDSLQIAITSLDMTRFMRGLCAVPEKVANNSPIECIAQSLIEGASHVQSDTGPSRVDLVTNWLKTYIERLCAEGRDAANVSAAMRKRNPRFVLRNWITDEVAQRLEQFDTAFLEHVREMCARPFDEWQDEEVRLIS</sequence>
<dbReference type="GO" id="GO:0005524">
    <property type="term" value="F:ATP binding"/>
    <property type="evidence" value="ECO:0007669"/>
    <property type="project" value="UniProtKB-KW"/>
</dbReference>
<evidence type="ECO:0000256" key="6">
    <source>
        <dbReference type="ARBA" id="ARBA00022741"/>
    </source>
</evidence>
<evidence type="ECO:0000256" key="3">
    <source>
        <dbReference type="ARBA" id="ARBA00022679"/>
    </source>
</evidence>
<reference evidence="11" key="1">
    <citation type="submission" date="2023-03" db="EMBL/GenBank/DDBJ databases">
        <title>Mating type loci evolution in Malassezia.</title>
        <authorList>
            <person name="Coelho M.A."/>
        </authorList>
    </citation>
    <scope>NUCLEOTIDE SEQUENCE</scope>
    <source>
        <strain evidence="11">CBS 11721</strain>
    </source>
</reference>
<feature type="region of interest" description="Disordered" evidence="10">
    <location>
        <begin position="1"/>
        <end position="43"/>
    </location>
</feature>
<evidence type="ECO:0000256" key="9">
    <source>
        <dbReference type="ARBA" id="ARBA00031547"/>
    </source>
</evidence>
<keyword evidence="12" id="KW-1185">Reference proteome</keyword>
<proteinExistence type="inferred from homology"/>
<name>A0AAF0EQ07_9BASI</name>
<keyword evidence="7" id="KW-0067">ATP-binding</keyword>
<dbReference type="GO" id="GO:0070733">
    <property type="term" value="F:AMPylase activity"/>
    <property type="evidence" value="ECO:0007669"/>
    <property type="project" value="TreeGrafter"/>
</dbReference>